<feature type="region of interest" description="Disordered" evidence="1">
    <location>
        <begin position="1"/>
        <end position="62"/>
    </location>
</feature>
<reference evidence="3 4" key="1">
    <citation type="submission" date="2020-08" db="EMBL/GenBank/DDBJ databases">
        <title>Sequencing the genomes of 1000 actinobacteria strains.</title>
        <authorList>
            <person name="Klenk H.-P."/>
        </authorList>
    </citation>
    <scope>NUCLEOTIDE SEQUENCE [LARGE SCALE GENOMIC DNA]</scope>
    <source>
        <strain evidence="3 4">DSM 43675</strain>
    </source>
</reference>
<feature type="transmembrane region" description="Helical" evidence="2">
    <location>
        <begin position="110"/>
        <end position="129"/>
    </location>
</feature>
<dbReference type="Proteomes" id="UP000546324">
    <property type="component" value="Unassembled WGS sequence"/>
</dbReference>
<evidence type="ECO:0000256" key="1">
    <source>
        <dbReference type="SAM" id="MobiDB-lite"/>
    </source>
</evidence>
<evidence type="ECO:0000256" key="2">
    <source>
        <dbReference type="SAM" id="Phobius"/>
    </source>
</evidence>
<keyword evidence="2" id="KW-0812">Transmembrane</keyword>
<keyword evidence="2" id="KW-1133">Transmembrane helix</keyword>
<dbReference type="EMBL" id="JACHMQ010000001">
    <property type="protein sequence ID" value="MBB6393706.1"/>
    <property type="molecule type" value="Genomic_DNA"/>
</dbReference>
<keyword evidence="2" id="KW-0472">Membrane</keyword>
<dbReference type="AlphaFoldDB" id="A0A7X0KWW1"/>
<feature type="transmembrane region" description="Helical" evidence="2">
    <location>
        <begin position="77"/>
        <end position="98"/>
    </location>
</feature>
<keyword evidence="4" id="KW-1185">Reference proteome</keyword>
<dbReference type="RefSeq" id="WP_185023476.1">
    <property type="nucleotide sequence ID" value="NZ_JACHMQ010000001.1"/>
</dbReference>
<evidence type="ECO:0008006" key="5">
    <source>
        <dbReference type="Google" id="ProtNLM"/>
    </source>
</evidence>
<evidence type="ECO:0000313" key="3">
    <source>
        <dbReference type="EMBL" id="MBB6393706.1"/>
    </source>
</evidence>
<feature type="compositionally biased region" description="Low complexity" evidence="1">
    <location>
        <begin position="10"/>
        <end position="38"/>
    </location>
</feature>
<name>A0A7X0KWW1_9ACTN</name>
<evidence type="ECO:0000313" key="4">
    <source>
        <dbReference type="Proteomes" id="UP000546324"/>
    </source>
</evidence>
<proteinExistence type="predicted"/>
<organism evidence="3 4">
    <name type="scientific">Actinomadura coerulea</name>
    <dbReference type="NCBI Taxonomy" id="46159"/>
    <lineage>
        <taxon>Bacteria</taxon>
        <taxon>Bacillati</taxon>
        <taxon>Actinomycetota</taxon>
        <taxon>Actinomycetes</taxon>
        <taxon>Streptosporangiales</taxon>
        <taxon>Thermomonosporaceae</taxon>
        <taxon>Actinomadura</taxon>
    </lineage>
</organism>
<comment type="caution">
    <text evidence="3">The sequence shown here is derived from an EMBL/GenBank/DDBJ whole genome shotgun (WGS) entry which is preliminary data.</text>
</comment>
<feature type="compositionally biased region" description="Pro residues" evidence="1">
    <location>
        <begin position="39"/>
        <end position="62"/>
    </location>
</feature>
<accession>A0A7X0KWW1</accession>
<gene>
    <name evidence="3" type="ORF">BKA00_000620</name>
</gene>
<sequence>MTDERRDTVAGAAALRPRALPEGATPGTAQGAEAAAPAPADPEPPDTGPVRPDPLVPGPPIGPAETRLLIRAQLRTALGTGAFVMTVVTALPALMAIVPAVARARVHGVPLPWLVLAFGIQPVWVAASFRQLGRAERAERDLTRPADRR</sequence>
<protein>
    <recommendedName>
        <fullName evidence="5">DUF485 domain-containing protein</fullName>
    </recommendedName>
</protein>